<protein>
    <submittedName>
        <fullName evidence="3">Uncharacterized protein</fullName>
    </submittedName>
</protein>
<reference evidence="3 4" key="1">
    <citation type="submission" date="2018-07" db="EMBL/GenBank/DDBJ databases">
        <title>Desertimonas flava gen. nov. sp. nov.</title>
        <authorList>
            <person name="Liu S."/>
        </authorList>
    </citation>
    <scope>NUCLEOTIDE SEQUENCE [LARGE SCALE GENOMIC DNA]</scope>
    <source>
        <strain evidence="3 4">16Sb5-5</strain>
    </source>
</reference>
<feature type="transmembrane region" description="Helical" evidence="2">
    <location>
        <begin position="76"/>
        <end position="99"/>
    </location>
</feature>
<feature type="region of interest" description="Disordered" evidence="1">
    <location>
        <begin position="36"/>
        <end position="69"/>
    </location>
</feature>
<gene>
    <name evidence="3" type="ORF">DT076_04720</name>
</gene>
<keyword evidence="2" id="KW-1133">Transmembrane helix</keyword>
<evidence type="ECO:0000256" key="2">
    <source>
        <dbReference type="SAM" id="Phobius"/>
    </source>
</evidence>
<keyword evidence="4" id="KW-1185">Reference proteome</keyword>
<sequence length="100" mass="9884">MPAGLDDVLGAALSSDPRERPVTAATLADALDAIASAGLGRPGSDRLSPRGSGERGTPPPRPEPAEGRVPAGLGRFGLVLGAVVLGLLVVLVVSVGVLLT</sequence>
<accession>A0A367YXT9</accession>
<name>A0A367YXT9_9ACTN</name>
<evidence type="ECO:0000313" key="3">
    <source>
        <dbReference type="EMBL" id="RCK70713.1"/>
    </source>
</evidence>
<proteinExistence type="predicted"/>
<evidence type="ECO:0000313" key="4">
    <source>
        <dbReference type="Proteomes" id="UP000252770"/>
    </source>
</evidence>
<feature type="region of interest" description="Disordered" evidence="1">
    <location>
        <begin position="1"/>
        <end position="20"/>
    </location>
</feature>
<dbReference type="Proteomes" id="UP000252770">
    <property type="component" value="Unassembled WGS sequence"/>
</dbReference>
<keyword evidence="2" id="KW-0812">Transmembrane</keyword>
<organism evidence="3 4">
    <name type="scientific">Desertihabitans brevis</name>
    <dbReference type="NCBI Taxonomy" id="2268447"/>
    <lineage>
        <taxon>Bacteria</taxon>
        <taxon>Bacillati</taxon>
        <taxon>Actinomycetota</taxon>
        <taxon>Actinomycetes</taxon>
        <taxon>Propionibacteriales</taxon>
        <taxon>Propionibacteriaceae</taxon>
        <taxon>Desertihabitans</taxon>
    </lineage>
</organism>
<keyword evidence="2" id="KW-0472">Membrane</keyword>
<comment type="caution">
    <text evidence="3">The sequence shown here is derived from an EMBL/GenBank/DDBJ whole genome shotgun (WGS) entry which is preliminary data.</text>
</comment>
<dbReference type="AlphaFoldDB" id="A0A367YXT9"/>
<evidence type="ECO:0000256" key="1">
    <source>
        <dbReference type="SAM" id="MobiDB-lite"/>
    </source>
</evidence>
<dbReference type="EMBL" id="QOUI01000002">
    <property type="protein sequence ID" value="RCK70713.1"/>
    <property type="molecule type" value="Genomic_DNA"/>
</dbReference>